<protein>
    <submittedName>
        <fullName evidence="1">N4-gp56 family major capsid protein</fullName>
    </submittedName>
</protein>
<dbReference type="Proteomes" id="UP000264313">
    <property type="component" value="Unassembled WGS sequence"/>
</dbReference>
<proteinExistence type="predicted"/>
<accession>A0A351RD29</accession>
<comment type="caution">
    <text evidence="1">The sequence shown here is derived from an EMBL/GenBank/DDBJ whole genome shotgun (WGS) entry which is preliminary data.</text>
</comment>
<organism evidence="1 2">
    <name type="scientific">Methylotenera mobilis</name>
    <dbReference type="NCBI Taxonomy" id="359408"/>
    <lineage>
        <taxon>Bacteria</taxon>
        <taxon>Pseudomonadati</taxon>
        <taxon>Pseudomonadota</taxon>
        <taxon>Betaproteobacteria</taxon>
        <taxon>Nitrosomonadales</taxon>
        <taxon>Methylophilaceae</taxon>
        <taxon>Methylotenera</taxon>
    </lineage>
</organism>
<evidence type="ECO:0000313" key="1">
    <source>
        <dbReference type="EMBL" id="HBA09950.1"/>
    </source>
</evidence>
<sequence length="352" mass="38221">MAIQGYNTSPARINKFKGEILKHAVALEVLAKQGRQIALPKNQSETYVARRYVPYNATAGNPNVFFQNVSGDRGTAMANAHLTQEGVTPQADTIVAQDITAVINQYSCLYSFTDKVADLYEDDIPKAMVEQVGERVALVNEMILFGALKACTNVFYSGTGTSIATVNDYLKLANIRKITKAMQANHARPVTNTLKASPNIATQPVESGYVIVCHTDLEPDLRDIAGFIPTSQYASGTPMPNEIGRVERFRFITSPDLPAQLSAGAAIGSTGCQSTLGTSIDVYPYFVFAQDAFSQIALRGKESMSPTFIPAGEKTKSDPHGQRGYAGSIWWKGVMIENNQWMALGYTGVKSL</sequence>
<name>A0A351RD29_9PROT</name>
<reference evidence="1 2" key="1">
    <citation type="journal article" date="2018" name="Nat. Biotechnol.">
        <title>A standardized bacterial taxonomy based on genome phylogeny substantially revises the tree of life.</title>
        <authorList>
            <person name="Parks D.H."/>
            <person name="Chuvochina M."/>
            <person name="Waite D.W."/>
            <person name="Rinke C."/>
            <person name="Skarshewski A."/>
            <person name="Chaumeil P.A."/>
            <person name="Hugenholtz P."/>
        </authorList>
    </citation>
    <scope>NUCLEOTIDE SEQUENCE [LARGE SCALE GENOMIC DNA]</scope>
    <source>
        <strain evidence="1">UBA9958</strain>
    </source>
</reference>
<gene>
    <name evidence="1" type="ORF">DCW48_10705</name>
</gene>
<dbReference type="EMBL" id="DNAA01000249">
    <property type="protein sequence ID" value="HBA09950.1"/>
    <property type="molecule type" value="Genomic_DNA"/>
</dbReference>
<evidence type="ECO:0000313" key="2">
    <source>
        <dbReference type="Proteomes" id="UP000264313"/>
    </source>
</evidence>
<dbReference type="AlphaFoldDB" id="A0A351RD29"/>
<dbReference type="NCBIfam" id="TIGR04387">
    <property type="entry name" value="capsid_maj_N4"/>
    <property type="match status" value="1"/>
</dbReference>